<gene>
    <name evidence="2" type="primary">rimI</name>
    <name evidence="2" type="ORF">HY834_19715</name>
</gene>
<reference evidence="2" key="1">
    <citation type="submission" date="2020-07" db="EMBL/GenBank/DDBJ databases">
        <title>Huge and variable diversity of episymbiotic CPR bacteria and DPANN archaea in groundwater ecosystems.</title>
        <authorList>
            <person name="He C.Y."/>
            <person name="Keren R."/>
            <person name="Whittaker M."/>
            <person name="Farag I.F."/>
            <person name="Doudna J."/>
            <person name="Cate J.H.D."/>
            <person name="Banfield J.F."/>
        </authorList>
    </citation>
    <scope>NUCLEOTIDE SEQUENCE</scope>
    <source>
        <strain evidence="2">NC_groundwater_1586_Pr3_B-0.1um_66_15</strain>
    </source>
</reference>
<comment type="caution">
    <text evidence="2">The sequence shown here is derived from an EMBL/GenBank/DDBJ whole genome shotgun (WGS) entry which is preliminary data.</text>
</comment>
<dbReference type="GO" id="GO:0008080">
    <property type="term" value="F:N-acetyltransferase activity"/>
    <property type="evidence" value="ECO:0007669"/>
    <property type="project" value="InterPro"/>
</dbReference>
<dbReference type="SUPFAM" id="SSF55729">
    <property type="entry name" value="Acyl-CoA N-acyltransferases (Nat)"/>
    <property type="match status" value="1"/>
</dbReference>
<evidence type="ECO:0000259" key="1">
    <source>
        <dbReference type="PROSITE" id="PS51186"/>
    </source>
</evidence>
<dbReference type="Gene3D" id="3.40.630.30">
    <property type="match status" value="1"/>
</dbReference>
<organism evidence="2 3">
    <name type="scientific">Devosia nanyangense</name>
    <dbReference type="NCBI Taxonomy" id="1228055"/>
    <lineage>
        <taxon>Bacteria</taxon>
        <taxon>Pseudomonadati</taxon>
        <taxon>Pseudomonadota</taxon>
        <taxon>Alphaproteobacteria</taxon>
        <taxon>Hyphomicrobiales</taxon>
        <taxon>Devosiaceae</taxon>
        <taxon>Devosia</taxon>
    </lineage>
</organism>
<name>A0A933L6K4_9HYPH</name>
<proteinExistence type="predicted"/>
<feature type="domain" description="N-acetyltransferase" evidence="1">
    <location>
        <begin position="12"/>
        <end position="160"/>
    </location>
</feature>
<dbReference type="Proteomes" id="UP000782610">
    <property type="component" value="Unassembled WGS sequence"/>
</dbReference>
<dbReference type="PANTHER" id="PTHR43617">
    <property type="entry name" value="L-AMINO ACID N-ACETYLTRANSFERASE"/>
    <property type="match status" value="1"/>
</dbReference>
<dbReference type="AlphaFoldDB" id="A0A933L6K4"/>
<dbReference type="InterPro" id="IPR006464">
    <property type="entry name" value="AcTrfase_RimI/Ard1"/>
</dbReference>
<evidence type="ECO:0000313" key="3">
    <source>
        <dbReference type="Proteomes" id="UP000782610"/>
    </source>
</evidence>
<keyword evidence="2" id="KW-0689">Ribosomal protein</keyword>
<accession>A0A933L6K4</accession>
<dbReference type="PROSITE" id="PS51186">
    <property type="entry name" value="GNAT"/>
    <property type="match status" value="1"/>
</dbReference>
<dbReference type="InterPro" id="IPR016181">
    <property type="entry name" value="Acyl_CoA_acyltransferase"/>
</dbReference>
<dbReference type="InterPro" id="IPR050276">
    <property type="entry name" value="MshD_Acetyltransferase"/>
</dbReference>
<dbReference type="GO" id="GO:0005840">
    <property type="term" value="C:ribosome"/>
    <property type="evidence" value="ECO:0007669"/>
    <property type="project" value="UniProtKB-KW"/>
</dbReference>
<keyword evidence="2" id="KW-0687">Ribonucleoprotein</keyword>
<dbReference type="NCBIfam" id="TIGR01575">
    <property type="entry name" value="rimI"/>
    <property type="match status" value="1"/>
</dbReference>
<dbReference type="Pfam" id="PF00583">
    <property type="entry name" value="Acetyltransf_1"/>
    <property type="match status" value="1"/>
</dbReference>
<evidence type="ECO:0000313" key="2">
    <source>
        <dbReference type="EMBL" id="MBI4923967.1"/>
    </source>
</evidence>
<protein>
    <submittedName>
        <fullName evidence="2">Ribosomal protein S18-alanine N-acetyltransferase</fullName>
    </submittedName>
</protein>
<dbReference type="CDD" id="cd04301">
    <property type="entry name" value="NAT_SF"/>
    <property type="match status" value="1"/>
</dbReference>
<sequence>MMMRSWMAPMGLHIEPSQPRDADAVAKLHAQSFYRGWPKQDIEAYLLDTDTPTLVACDKKRKVAGFAMLRILGDDVELMTIAVDPKYRGKGVGAALLRACFEDLMMTPSKRMILEVAADNPAAIKLYQKLGFTKLSERKGYYARPDGQPATALVMARDLG</sequence>
<dbReference type="InterPro" id="IPR000182">
    <property type="entry name" value="GNAT_dom"/>
</dbReference>
<dbReference type="EMBL" id="JACRAF010000065">
    <property type="protein sequence ID" value="MBI4923967.1"/>
    <property type="molecule type" value="Genomic_DNA"/>
</dbReference>